<protein>
    <submittedName>
        <fullName evidence="2">Uncharacterized protein</fullName>
    </submittedName>
</protein>
<reference evidence="2" key="1">
    <citation type="submission" date="2014-05" db="EMBL/GenBank/DDBJ databases">
        <authorList>
            <person name="Chronopoulou M."/>
        </authorList>
    </citation>
    <scope>NUCLEOTIDE SEQUENCE</scope>
    <source>
        <tissue evidence="2">Whole organism</tissue>
    </source>
</reference>
<accession>A0A0K2UTN3</accession>
<dbReference type="AlphaFoldDB" id="A0A0K2UTN3"/>
<name>A0A0K2UTN3_LEPSM</name>
<keyword evidence="1" id="KW-0472">Membrane</keyword>
<evidence type="ECO:0000256" key="1">
    <source>
        <dbReference type="SAM" id="Phobius"/>
    </source>
</evidence>
<proteinExistence type="predicted"/>
<dbReference type="EMBL" id="HACA01024267">
    <property type="protein sequence ID" value="CDW41628.1"/>
    <property type="molecule type" value="Transcribed_RNA"/>
</dbReference>
<organism evidence="2">
    <name type="scientific">Lepeophtheirus salmonis</name>
    <name type="common">Salmon louse</name>
    <name type="synonym">Caligus salmonis</name>
    <dbReference type="NCBI Taxonomy" id="72036"/>
    <lineage>
        <taxon>Eukaryota</taxon>
        <taxon>Metazoa</taxon>
        <taxon>Ecdysozoa</taxon>
        <taxon>Arthropoda</taxon>
        <taxon>Crustacea</taxon>
        <taxon>Multicrustacea</taxon>
        <taxon>Hexanauplia</taxon>
        <taxon>Copepoda</taxon>
        <taxon>Siphonostomatoida</taxon>
        <taxon>Caligidae</taxon>
        <taxon>Lepeophtheirus</taxon>
    </lineage>
</organism>
<keyword evidence="1" id="KW-1133">Transmembrane helix</keyword>
<evidence type="ECO:0000313" key="2">
    <source>
        <dbReference type="EMBL" id="CDW41628.1"/>
    </source>
</evidence>
<feature type="transmembrane region" description="Helical" evidence="1">
    <location>
        <begin position="20"/>
        <end position="41"/>
    </location>
</feature>
<sequence length="42" mass="4633">MISKVSIPTILYIQKRFSSILAVLAIILKPGGSSSTIFFFLM</sequence>
<keyword evidence="1" id="KW-0812">Transmembrane</keyword>